<evidence type="ECO:0000256" key="1">
    <source>
        <dbReference type="SAM" id="Phobius"/>
    </source>
</evidence>
<evidence type="ECO:0000313" key="3">
    <source>
        <dbReference type="Proteomes" id="UP000315215"/>
    </source>
</evidence>
<dbReference type="Proteomes" id="UP000315215">
    <property type="component" value="Chromosome"/>
</dbReference>
<dbReference type="EMBL" id="CP041666">
    <property type="protein sequence ID" value="QDP39130.1"/>
    <property type="molecule type" value="Genomic_DNA"/>
</dbReference>
<dbReference type="Gene3D" id="1.10.1900.10">
    <property type="entry name" value="c-terminal domain of poly(a) binding protein"/>
    <property type="match status" value="1"/>
</dbReference>
<keyword evidence="1" id="KW-0812">Transmembrane</keyword>
<dbReference type="PANTHER" id="PTHR41307:SF1">
    <property type="entry name" value="MEMBRANE PROTEIN"/>
    <property type="match status" value="1"/>
</dbReference>
<protein>
    <submittedName>
        <fullName evidence="2">DUF1129 domain-containing protein</fullName>
    </submittedName>
</protein>
<feature type="transmembrane region" description="Helical" evidence="1">
    <location>
        <begin position="91"/>
        <end position="116"/>
    </location>
</feature>
<feature type="transmembrane region" description="Helical" evidence="1">
    <location>
        <begin position="128"/>
        <end position="151"/>
    </location>
</feature>
<dbReference type="OrthoDB" id="1655249at2"/>
<organism evidence="2 3">
    <name type="scientific">Radiobacillus deserti</name>
    <dbReference type="NCBI Taxonomy" id="2594883"/>
    <lineage>
        <taxon>Bacteria</taxon>
        <taxon>Bacillati</taxon>
        <taxon>Bacillota</taxon>
        <taxon>Bacilli</taxon>
        <taxon>Bacillales</taxon>
        <taxon>Bacillaceae</taxon>
        <taxon>Radiobacillus</taxon>
    </lineage>
</organism>
<reference evidence="2 3" key="1">
    <citation type="submission" date="2019-07" db="EMBL/GenBank/DDBJ databases">
        <authorList>
            <person name="Li J."/>
        </authorList>
    </citation>
    <scope>NUCLEOTIDE SEQUENCE [LARGE SCALE GENOMIC DNA]</scope>
    <source>
        <strain evidence="2 3">TKL69</strain>
    </source>
</reference>
<dbReference type="SUPFAM" id="SSF158560">
    <property type="entry name" value="BH3980-like"/>
    <property type="match status" value="1"/>
</dbReference>
<accession>A0A516KCN5</accession>
<dbReference type="InterPro" id="IPR009214">
    <property type="entry name" value="DUF1129"/>
</dbReference>
<sequence length="224" mass="25696">MNAKELIELNNEKRDRLNEENLAYYEDMLLYMRMSLSRSEQQTEELLMELLDHLLDAQENGKTAKEVFGDDPKSYCKEMIKELPKEKMKDGLVFFIYLACYGLAWVSITSGVLGLFMDPHTVQLGTAIINVLIYALMLIVCVFLIFKVIGWSIFRRMHGVLEYLLYTLIFTLFVGASFLLTKVTPNFGTELTLSSPIYIGIGILLFGISYVLNKIYKITKSIII</sequence>
<dbReference type="Pfam" id="PF06570">
    <property type="entry name" value="DUF1129"/>
    <property type="match status" value="1"/>
</dbReference>
<feature type="transmembrane region" description="Helical" evidence="1">
    <location>
        <begin position="163"/>
        <end position="181"/>
    </location>
</feature>
<name>A0A516KCN5_9BACI</name>
<evidence type="ECO:0000313" key="2">
    <source>
        <dbReference type="EMBL" id="QDP39130.1"/>
    </source>
</evidence>
<feature type="transmembrane region" description="Helical" evidence="1">
    <location>
        <begin position="193"/>
        <end position="212"/>
    </location>
</feature>
<keyword evidence="1" id="KW-0472">Membrane</keyword>
<dbReference type="PANTHER" id="PTHR41307">
    <property type="entry name" value="MEMBRANE PROTEIN-RELATED"/>
    <property type="match status" value="1"/>
</dbReference>
<keyword evidence="3" id="KW-1185">Reference proteome</keyword>
<dbReference type="KEGG" id="aqt:FN924_02240"/>
<proteinExistence type="predicted"/>
<dbReference type="RefSeq" id="WP_143891880.1">
    <property type="nucleotide sequence ID" value="NZ_CP041666.1"/>
</dbReference>
<gene>
    <name evidence="2" type="ORF">FN924_02240</name>
</gene>
<dbReference type="AlphaFoldDB" id="A0A516KCN5"/>
<keyword evidence="1" id="KW-1133">Transmembrane helix</keyword>